<proteinExistence type="inferred from homology"/>
<evidence type="ECO:0000256" key="3">
    <source>
        <dbReference type="ARBA" id="ARBA00022475"/>
    </source>
</evidence>
<feature type="region of interest" description="Disordered" evidence="7">
    <location>
        <begin position="1"/>
        <end position="37"/>
    </location>
</feature>
<organism evidence="9 10">
    <name type="scientific">Streptomyces cellulosae</name>
    <dbReference type="NCBI Taxonomy" id="1968"/>
    <lineage>
        <taxon>Bacteria</taxon>
        <taxon>Bacillati</taxon>
        <taxon>Actinomycetota</taxon>
        <taxon>Actinomycetes</taxon>
        <taxon>Kitasatosporales</taxon>
        <taxon>Streptomycetaceae</taxon>
        <taxon>Streptomyces</taxon>
    </lineage>
</organism>
<feature type="transmembrane region" description="Helical" evidence="8">
    <location>
        <begin position="45"/>
        <end position="66"/>
    </location>
</feature>
<comment type="subcellular location">
    <subcellularLocation>
        <location evidence="1">Cell membrane</location>
    </subcellularLocation>
</comment>
<evidence type="ECO:0000256" key="5">
    <source>
        <dbReference type="ARBA" id="ARBA00022989"/>
    </source>
</evidence>
<dbReference type="Pfam" id="PF05423">
    <property type="entry name" value="Mycobact_memb"/>
    <property type="match status" value="1"/>
</dbReference>
<evidence type="ECO:0000313" key="9">
    <source>
        <dbReference type="EMBL" id="MFE7962128.1"/>
    </source>
</evidence>
<keyword evidence="6 8" id="KW-0472">Membrane</keyword>
<dbReference type="RefSeq" id="WP_381724995.1">
    <property type="nucleotide sequence ID" value="NZ_JBHVBU010000006.1"/>
</dbReference>
<evidence type="ECO:0000256" key="1">
    <source>
        <dbReference type="ARBA" id="ARBA00004236"/>
    </source>
</evidence>
<dbReference type="InterPro" id="IPR038468">
    <property type="entry name" value="MmpS_C"/>
</dbReference>
<comment type="caution">
    <text evidence="9">The sequence shown here is derived from an EMBL/GenBank/DDBJ whole genome shotgun (WGS) entry which is preliminary data.</text>
</comment>
<reference evidence="9 10" key="1">
    <citation type="submission" date="2024-09" db="EMBL/GenBank/DDBJ databases">
        <title>The Natural Products Discovery Center: Release of the First 8490 Sequenced Strains for Exploring Actinobacteria Biosynthetic Diversity.</title>
        <authorList>
            <person name="Kalkreuter E."/>
            <person name="Kautsar S.A."/>
            <person name="Yang D."/>
            <person name="Bader C.D."/>
            <person name="Teijaro C.N."/>
            <person name="Fluegel L."/>
            <person name="Davis C.M."/>
            <person name="Simpson J.R."/>
            <person name="Lauterbach L."/>
            <person name="Steele A.D."/>
            <person name="Gui C."/>
            <person name="Meng S."/>
            <person name="Li G."/>
            <person name="Viehrig K."/>
            <person name="Ye F."/>
            <person name="Su P."/>
            <person name="Kiefer A.F."/>
            <person name="Nichols A."/>
            <person name="Cepeda A.J."/>
            <person name="Yan W."/>
            <person name="Fan B."/>
            <person name="Jiang Y."/>
            <person name="Adhikari A."/>
            <person name="Zheng C.-J."/>
            <person name="Schuster L."/>
            <person name="Cowan T.M."/>
            <person name="Smanski M.J."/>
            <person name="Chevrette M.G."/>
            <person name="De Carvalho L.P.S."/>
            <person name="Shen B."/>
        </authorList>
    </citation>
    <scope>NUCLEOTIDE SEQUENCE [LARGE SCALE GENOMIC DNA]</scope>
    <source>
        <strain evidence="9 10">NPDC057399</strain>
    </source>
</reference>
<evidence type="ECO:0000256" key="2">
    <source>
        <dbReference type="ARBA" id="ARBA00007531"/>
    </source>
</evidence>
<name>A0ABW6J9W6_STRCE</name>
<dbReference type="Gene3D" id="2.60.40.2880">
    <property type="entry name" value="MmpS1-5, C-terminal soluble domain"/>
    <property type="match status" value="1"/>
</dbReference>
<dbReference type="InterPro" id="IPR008693">
    <property type="entry name" value="MmpS"/>
</dbReference>
<gene>
    <name evidence="9" type="ORF">ACFU0X_03595</name>
</gene>
<keyword evidence="4 8" id="KW-0812">Transmembrane</keyword>
<keyword evidence="5 8" id="KW-1133">Transmembrane helix</keyword>
<sequence length="174" mass="17339">MSANEFTDNKENGTANGAPSDARNGAPSDTGNGVGGKDTSGAGRAVVLIAAVLLLACAGLVGYGLLDTEEEPEKPSTPTAAVTYEVTGDGTAEISFLGRNEDGTATVVRDAELPWKRTVRVPLGTAPTVAIVLGEKGGQASCTLAVRGKHVQRATATGAFGRATCAGALPAGGN</sequence>
<keyword evidence="10" id="KW-1185">Reference proteome</keyword>
<evidence type="ECO:0000256" key="4">
    <source>
        <dbReference type="ARBA" id="ARBA00022692"/>
    </source>
</evidence>
<evidence type="ECO:0000256" key="8">
    <source>
        <dbReference type="SAM" id="Phobius"/>
    </source>
</evidence>
<dbReference type="Proteomes" id="UP001600650">
    <property type="component" value="Unassembled WGS sequence"/>
</dbReference>
<dbReference type="EMBL" id="JBHVBU010000006">
    <property type="protein sequence ID" value="MFE7962128.1"/>
    <property type="molecule type" value="Genomic_DNA"/>
</dbReference>
<accession>A0ABW6J9W6</accession>
<keyword evidence="3" id="KW-1003">Cell membrane</keyword>
<evidence type="ECO:0000256" key="7">
    <source>
        <dbReference type="SAM" id="MobiDB-lite"/>
    </source>
</evidence>
<protein>
    <submittedName>
        <fullName evidence="9">MmpS family transport accessory protein</fullName>
    </submittedName>
</protein>
<evidence type="ECO:0000313" key="10">
    <source>
        <dbReference type="Proteomes" id="UP001600650"/>
    </source>
</evidence>
<evidence type="ECO:0000256" key="6">
    <source>
        <dbReference type="ARBA" id="ARBA00023136"/>
    </source>
</evidence>
<comment type="similarity">
    <text evidence="2">Belongs to the MmpS family.</text>
</comment>
<feature type="compositionally biased region" description="Polar residues" evidence="7">
    <location>
        <begin position="1"/>
        <end position="17"/>
    </location>
</feature>